<dbReference type="PRINTS" id="PR00702">
    <property type="entry name" value="ACRIFLAVINRP"/>
</dbReference>
<dbReference type="InterPro" id="IPR001036">
    <property type="entry name" value="Acrflvin-R"/>
</dbReference>
<keyword evidence="10" id="KW-1185">Reference proteome</keyword>
<protein>
    <submittedName>
        <fullName evidence="9">Efflux pump membrane transporter BepE</fullName>
    </submittedName>
</protein>
<dbReference type="Gene3D" id="1.20.1640.10">
    <property type="entry name" value="Multidrug efflux transporter AcrB transmembrane domain"/>
    <property type="match status" value="2"/>
</dbReference>
<dbReference type="PANTHER" id="PTHR32063:SF11">
    <property type="entry name" value="CATION OR DRUG EFFLUX SYSTEM PROTEIN"/>
    <property type="match status" value="1"/>
</dbReference>
<evidence type="ECO:0000313" key="9">
    <source>
        <dbReference type="EMBL" id="QDU20840.1"/>
    </source>
</evidence>
<keyword evidence="5 8" id="KW-0812">Transmembrane</keyword>
<comment type="subcellular location">
    <subcellularLocation>
        <location evidence="1">Cell inner membrane</location>
        <topology evidence="1">Multi-pass membrane protein</topology>
    </subcellularLocation>
</comment>
<keyword evidence="4" id="KW-0997">Cell inner membrane</keyword>
<feature type="transmembrane region" description="Helical" evidence="8">
    <location>
        <begin position="458"/>
        <end position="484"/>
    </location>
</feature>
<keyword evidence="7 8" id="KW-0472">Membrane</keyword>
<dbReference type="InterPro" id="IPR027463">
    <property type="entry name" value="AcrB_DN_DC_subdom"/>
</dbReference>
<feature type="transmembrane region" description="Helical" evidence="8">
    <location>
        <begin position="1052"/>
        <end position="1073"/>
    </location>
</feature>
<dbReference type="RefSeq" id="WP_145239082.1">
    <property type="nucleotide sequence ID" value="NZ_CP036273.1"/>
</dbReference>
<evidence type="ECO:0000256" key="6">
    <source>
        <dbReference type="ARBA" id="ARBA00022989"/>
    </source>
</evidence>
<dbReference type="SUPFAM" id="SSF82714">
    <property type="entry name" value="Multidrug efflux transporter AcrB TolC docking domain, DN and DC subdomains"/>
    <property type="match status" value="2"/>
</dbReference>
<name>A0A517XTI5_9BACT</name>
<keyword evidence="6 8" id="KW-1133">Transmembrane helix</keyword>
<reference evidence="9 10" key="1">
    <citation type="submission" date="2019-02" db="EMBL/GenBank/DDBJ databases">
        <title>Deep-cultivation of Planctomycetes and their phenomic and genomic characterization uncovers novel biology.</title>
        <authorList>
            <person name="Wiegand S."/>
            <person name="Jogler M."/>
            <person name="Boedeker C."/>
            <person name="Pinto D."/>
            <person name="Vollmers J."/>
            <person name="Rivas-Marin E."/>
            <person name="Kohn T."/>
            <person name="Peeters S.H."/>
            <person name="Heuer A."/>
            <person name="Rast P."/>
            <person name="Oberbeckmann S."/>
            <person name="Bunk B."/>
            <person name="Jeske O."/>
            <person name="Meyerdierks A."/>
            <person name="Storesund J.E."/>
            <person name="Kallscheuer N."/>
            <person name="Luecker S."/>
            <person name="Lage O.M."/>
            <person name="Pohl T."/>
            <person name="Merkel B.J."/>
            <person name="Hornburger P."/>
            <person name="Mueller R.-W."/>
            <person name="Bruemmer F."/>
            <person name="Labrenz M."/>
            <person name="Spormann A.M."/>
            <person name="Op den Camp H."/>
            <person name="Overmann J."/>
            <person name="Amann R."/>
            <person name="Jetten M.S.M."/>
            <person name="Mascher T."/>
            <person name="Medema M.H."/>
            <person name="Devos D.P."/>
            <person name="Kaster A.-K."/>
            <person name="Ovreas L."/>
            <person name="Rohde M."/>
            <person name="Galperin M.Y."/>
            <person name="Jogler C."/>
        </authorList>
    </citation>
    <scope>NUCLEOTIDE SEQUENCE [LARGE SCALE GENOMIC DNA]</scope>
    <source>
        <strain evidence="9 10">ETA_A1</strain>
    </source>
</reference>
<dbReference type="Pfam" id="PF00873">
    <property type="entry name" value="ACR_tran"/>
    <property type="match status" value="2"/>
</dbReference>
<feature type="transmembrane region" description="Helical" evidence="8">
    <location>
        <begin position="529"/>
        <end position="546"/>
    </location>
</feature>
<dbReference type="FunFam" id="1.20.1640.10:FF:000001">
    <property type="entry name" value="Efflux pump membrane transporter"/>
    <property type="match status" value="1"/>
</dbReference>
<dbReference type="OrthoDB" id="220575at2"/>
<dbReference type="Gene3D" id="3.30.70.1440">
    <property type="entry name" value="Multidrug efflux transporter AcrB pore domain"/>
    <property type="match status" value="1"/>
</dbReference>
<organism evidence="9 10">
    <name type="scientific">Urbifossiella limnaea</name>
    <dbReference type="NCBI Taxonomy" id="2528023"/>
    <lineage>
        <taxon>Bacteria</taxon>
        <taxon>Pseudomonadati</taxon>
        <taxon>Planctomycetota</taxon>
        <taxon>Planctomycetia</taxon>
        <taxon>Gemmatales</taxon>
        <taxon>Gemmataceae</taxon>
        <taxon>Urbifossiella</taxon>
    </lineage>
</organism>
<evidence type="ECO:0000256" key="8">
    <source>
        <dbReference type="SAM" id="Phobius"/>
    </source>
</evidence>
<dbReference type="SUPFAM" id="SSF82693">
    <property type="entry name" value="Multidrug efflux transporter AcrB pore domain, PN1, PN2, PC1 and PC2 subdomains"/>
    <property type="match status" value="3"/>
</dbReference>
<dbReference type="GO" id="GO:0042910">
    <property type="term" value="F:xenobiotic transmembrane transporter activity"/>
    <property type="evidence" value="ECO:0007669"/>
    <property type="project" value="TreeGrafter"/>
</dbReference>
<dbReference type="SUPFAM" id="SSF82866">
    <property type="entry name" value="Multidrug efflux transporter AcrB transmembrane domain"/>
    <property type="match status" value="2"/>
</dbReference>
<dbReference type="Proteomes" id="UP000319576">
    <property type="component" value="Chromosome"/>
</dbReference>
<feature type="transmembrane region" description="Helical" evidence="8">
    <location>
        <begin position="361"/>
        <end position="380"/>
    </location>
</feature>
<dbReference type="Gene3D" id="3.30.2090.10">
    <property type="entry name" value="Multidrug efflux transporter AcrB TolC docking domain, DN and DC subdomains"/>
    <property type="match status" value="2"/>
</dbReference>
<evidence type="ECO:0000256" key="2">
    <source>
        <dbReference type="ARBA" id="ARBA00022448"/>
    </source>
</evidence>
<proteinExistence type="predicted"/>
<feature type="transmembrane region" description="Helical" evidence="8">
    <location>
        <begin position="602"/>
        <end position="627"/>
    </location>
</feature>
<dbReference type="Gene3D" id="3.30.70.1430">
    <property type="entry name" value="Multidrug efflux transporter AcrB pore domain"/>
    <property type="match status" value="2"/>
</dbReference>
<evidence type="ECO:0000256" key="1">
    <source>
        <dbReference type="ARBA" id="ARBA00004429"/>
    </source>
</evidence>
<keyword evidence="3" id="KW-1003">Cell membrane</keyword>
<dbReference type="Gene3D" id="3.30.70.1320">
    <property type="entry name" value="Multidrug efflux transporter AcrB pore domain like"/>
    <property type="match status" value="1"/>
</dbReference>
<gene>
    <name evidence="9" type="primary">bepE_3</name>
    <name evidence="9" type="ORF">ETAA1_28010</name>
</gene>
<feature type="transmembrane region" description="Helical" evidence="8">
    <location>
        <begin position="955"/>
        <end position="973"/>
    </location>
</feature>
<feature type="transmembrane region" description="Helical" evidence="8">
    <location>
        <begin position="558"/>
        <end position="581"/>
    </location>
</feature>
<sequence>MTRFFIDRPIFATVLSTLIVLAGAVALSTLPVAQYPEITPPTVEVSAVYVGANARVVADTVAAPIEEQVNGVEDMLYMSSTCTNDGTYTLTVTFRPGVDLNIAQVLVQNRVNLAAPKLPAEVTRRGLLVKKKSPSQLMIINLYSTAPLTDPPADAPKRERDAAEARRQEALLYLSNYATIRLRDELARLPGVGDITYLGQRDYSMRLWLDPDRMASKGVSADDVVKAVQQQNAQVAAGQVGQPPAPTGQAFQYTINTLGRLAVPEQFADMILKSDADGRVVRMRDVSEAELGALNYDQTCTLDGRPSVALSVYQLPGTNALDTARGVKEKMEELRSKFPEGIDYAIVYDTTPFIDESIVEVFRTLRDAVILVAVVMLVFLQSWRAAVIPLAAVPVAIVGTFAAMAALGYTVNNLTLFGLVLAVGIVVDDAIVVVEAVQHHVERGLAPRDATILATQQVAGPVIAVGLVLSAVFVPCVFISGIVGEFYRQFAVTIAVSTLLSVFVSLTLSPALCALLLKPHTDASGREPLPRVAFPLAGAALAYLYLTDHLRPHLPPLAGWVVPLAAGVVGAVAGYALRVVLNRVLGVLFTGFNRGFDAATEGYVRVVGLMLRGAPLVLVGYGGLLYLTYHALATAPSGFIPDQDKGFLLVNVQLPDAASLGRTAAEMRKLEDLARGTPGVRHTVSVSGQSVLLGANAPNFGTLYVLLDDFPNRRSHELGAEAIAARLQADFNAKLPGARVNVFGAPAVDGLGTAGGFKLVIEEPGATDPAELEAVGKAVADAAGEGKELRDTFSGFRADTPWLYLEIDRVGAQMIGVPVSEIVSALQVYFGSLYVNDFNRFGRTWQVNVQARADYRRRVDDLKRIRVRNPRMPEGVEHMVPLGGVLKVRDDVTGPVMVYRYNLYPAAPVTATPAPGVSSGEAIAALERAAADKLPPNMRTEWTELAFLQLQTKDTAAKAFLLSVVLVFLVLAAQYESWALPLAVILVVPMCLLSAAAGVRLAGLEINIFTQVGFVVLVGLACKNAILIVEFAKQRHDDGATRRAAAVEACRLRLRPIVMTSVAFIIGVVPLVLAEGAGAEMRRALGTAVFAGMVGVTAFGIFLTPVFYVAVQWVTDRIR</sequence>
<accession>A0A517XTI5</accession>
<dbReference type="EMBL" id="CP036273">
    <property type="protein sequence ID" value="QDU20840.1"/>
    <property type="molecule type" value="Genomic_DNA"/>
</dbReference>
<evidence type="ECO:0000256" key="7">
    <source>
        <dbReference type="ARBA" id="ARBA00023136"/>
    </source>
</evidence>
<evidence type="ECO:0000313" key="10">
    <source>
        <dbReference type="Proteomes" id="UP000319576"/>
    </source>
</evidence>
<evidence type="ECO:0000256" key="4">
    <source>
        <dbReference type="ARBA" id="ARBA00022519"/>
    </source>
</evidence>
<feature type="transmembrane region" description="Helical" evidence="8">
    <location>
        <begin position="1085"/>
        <end position="1111"/>
    </location>
</feature>
<dbReference type="KEGG" id="uli:ETAA1_28010"/>
<keyword evidence="2" id="KW-0813">Transport</keyword>
<dbReference type="PANTHER" id="PTHR32063">
    <property type="match status" value="1"/>
</dbReference>
<feature type="transmembrane region" description="Helical" evidence="8">
    <location>
        <begin position="415"/>
        <end position="437"/>
    </location>
</feature>
<evidence type="ECO:0000256" key="3">
    <source>
        <dbReference type="ARBA" id="ARBA00022475"/>
    </source>
</evidence>
<dbReference type="AlphaFoldDB" id="A0A517XTI5"/>
<feature type="transmembrane region" description="Helical" evidence="8">
    <location>
        <begin position="490"/>
        <end position="517"/>
    </location>
</feature>
<dbReference type="FunFam" id="3.30.70.1430:FF:000001">
    <property type="entry name" value="Efflux pump membrane transporter"/>
    <property type="match status" value="1"/>
</dbReference>
<feature type="transmembrane region" description="Helical" evidence="8">
    <location>
        <begin position="980"/>
        <end position="1002"/>
    </location>
</feature>
<evidence type="ECO:0000256" key="5">
    <source>
        <dbReference type="ARBA" id="ARBA00022692"/>
    </source>
</evidence>
<feature type="transmembrane region" description="Helical" evidence="8">
    <location>
        <begin position="1008"/>
        <end position="1031"/>
    </location>
</feature>
<dbReference type="GO" id="GO:0005886">
    <property type="term" value="C:plasma membrane"/>
    <property type="evidence" value="ECO:0007669"/>
    <property type="project" value="UniProtKB-SubCell"/>
</dbReference>